<accession>A0A917H5L8</accession>
<organism evidence="2 3">
    <name type="scientific">Kocuria dechangensis</name>
    <dbReference type="NCBI Taxonomy" id="1176249"/>
    <lineage>
        <taxon>Bacteria</taxon>
        <taxon>Bacillati</taxon>
        <taxon>Actinomycetota</taxon>
        <taxon>Actinomycetes</taxon>
        <taxon>Micrococcales</taxon>
        <taxon>Micrococcaceae</taxon>
        <taxon>Kocuria</taxon>
    </lineage>
</organism>
<evidence type="ECO:0000313" key="3">
    <source>
        <dbReference type="Proteomes" id="UP000638848"/>
    </source>
</evidence>
<reference evidence="2" key="2">
    <citation type="submission" date="2020-09" db="EMBL/GenBank/DDBJ databases">
        <authorList>
            <person name="Sun Q."/>
            <person name="Zhou Y."/>
        </authorList>
    </citation>
    <scope>NUCLEOTIDE SEQUENCE</scope>
    <source>
        <strain evidence="2">CGMCC 1.12187</strain>
    </source>
</reference>
<gene>
    <name evidence="2" type="ORF">GCM10011374_35450</name>
</gene>
<protein>
    <submittedName>
        <fullName evidence="2">Uncharacterized protein</fullName>
    </submittedName>
</protein>
<comment type="caution">
    <text evidence="2">The sequence shown here is derived from an EMBL/GenBank/DDBJ whole genome shotgun (WGS) entry which is preliminary data.</text>
</comment>
<proteinExistence type="predicted"/>
<name>A0A917H5L8_9MICC</name>
<evidence type="ECO:0000256" key="1">
    <source>
        <dbReference type="SAM" id="MobiDB-lite"/>
    </source>
</evidence>
<dbReference type="Proteomes" id="UP000638848">
    <property type="component" value="Unassembled WGS sequence"/>
</dbReference>
<reference evidence="2" key="1">
    <citation type="journal article" date="2014" name="Int. J. Syst. Evol. Microbiol.">
        <title>Complete genome sequence of Corynebacterium casei LMG S-19264T (=DSM 44701T), isolated from a smear-ripened cheese.</title>
        <authorList>
            <consortium name="US DOE Joint Genome Institute (JGI-PGF)"/>
            <person name="Walter F."/>
            <person name="Albersmeier A."/>
            <person name="Kalinowski J."/>
            <person name="Ruckert C."/>
        </authorList>
    </citation>
    <scope>NUCLEOTIDE SEQUENCE</scope>
    <source>
        <strain evidence="2">CGMCC 1.12187</strain>
    </source>
</reference>
<sequence length="451" mass="48546">MSAAAAEAEHFRFADMDSAAGPRFGAGARVDPYWDRLWLPGSQAVWSTAFDETGTSELDEDAGAAAAATLFSSVARRGSRIAALGVLDSWRTVTAQQLCAFTGSSEFAARTKPVPRAFFDGGVLDIGGFPRALQRSSTATLYRPSPTTSFNTHLAPRLTYPEWLAITGGTGWSTGHQFDRHNILAAELALRAAEYTSMVPLGEKFASVDLLAHSGLGKPVNLAGNRTGDGVLVRDDGLRVVFEITSSAHHGVEAKVEKWARLIAERPLETSGLVVIFVLVPHPDVTRNRQTPASVASATKKKIGHVLRSFPSRSPDAPANRIGVVSWADWFPAAGTFTEAFLTGTADFPGEDLGQWRTQDLFMDYAFQPWSGFDATAVLDNVNALGATPHWQRTRAAGEIIGRPSTRAGRPRPMTDPSSTRARGEPVAPMFGRTRVPVRLHDPLGVTGARR</sequence>
<dbReference type="RefSeq" id="WP_188539637.1">
    <property type="nucleotide sequence ID" value="NZ_BMEQ01000029.1"/>
</dbReference>
<dbReference type="AlphaFoldDB" id="A0A917H5L8"/>
<dbReference type="EMBL" id="BMEQ01000029">
    <property type="protein sequence ID" value="GGG68065.1"/>
    <property type="molecule type" value="Genomic_DNA"/>
</dbReference>
<keyword evidence="3" id="KW-1185">Reference proteome</keyword>
<evidence type="ECO:0000313" key="2">
    <source>
        <dbReference type="EMBL" id="GGG68065.1"/>
    </source>
</evidence>
<feature type="region of interest" description="Disordered" evidence="1">
    <location>
        <begin position="400"/>
        <end position="427"/>
    </location>
</feature>